<name>A0A8H7V3Y5_9FUNG</name>
<dbReference type="GO" id="GO:0005576">
    <property type="term" value="C:extracellular region"/>
    <property type="evidence" value="ECO:0007669"/>
    <property type="project" value="InterPro"/>
</dbReference>
<dbReference type="InterPro" id="IPR018244">
    <property type="entry name" value="Allrgn_V5/Tpx1_CS"/>
</dbReference>
<feature type="signal peptide" evidence="1">
    <location>
        <begin position="1"/>
        <end position="23"/>
    </location>
</feature>
<dbReference type="PANTHER" id="PTHR10334">
    <property type="entry name" value="CYSTEINE-RICH SECRETORY PROTEIN-RELATED"/>
    <property type="match status" value="1"/>
</dbReference>
<accession>A0A8H7V3Y5</accession>
<keyword evidence="4" id="KW-1185">Reference proteome</keyword>
<proteinExistence type="predicted"/>
<dbReference type="PROSITE" id="PS01010">
    <property type="entry name" value="CRISP_2"/>
    <property type="match status" value="1"/>
</dbReference>
<dbReference type="SUPFAM" id="SSF55797">
    <property type="entry name" value="PR-1-like"/>
    <property type="match status" value="1"/>
</dbReference>
<protein>
    <recommendedName>
        <fullName evidence="2">SCP domain-containing protein</fullName>
    </recommendedName>
</protein>
<evidence type="ECO:0000256" key="1">
    <source>
        <dbReference type="SAM" id="SignalP"/>
    </source>
</evidence>
<organism evidence="3 4">
    <name type="scientific">Mucor saturninus</name>
    <dbReference type="NCBI Taxonomy" id="64648"/>
    <lineage>
        <taxon>Eukaryota</taxon>
        <taxon>Fungi</taxon>
        <taxon>Fungi incertae sedis</taxon>
        <taxon>Mucoromycota</taxon>
        <taxon>Mucoromycotina</taxon>
        <taxon>Mucoromycetes</taxon>
        <taxon>Mucorales</taxon>
        <taxon>Mucorineae</taxon>
        <taxon>Mucoraceae</taxon>
        <taxon>Mucor</taxon>
    </lineage>
</organism>
<dbReference type="PROSITE" id="PS01009">
    <property type="entry name" value="CRISP_1"/>
    <property type="match status" value="1"/>
</dbReference>
<dbReference type="PRINTS" id="PR00837">
    <property type="entry name" value="V5TPXLIKE"/>
</dbReference>
<evidence type="ECO:0000313" key="3">
    <source>
        <dbReference type="EMBL" id="KAG2202493.1"/>
    </source>
</evidence>
<dbReference type="InterPro" id="IPR001283">
    <property type="entry name" value="CRISP-related"/>
</dbReference>
<dbReference type="AlphaFoldDB" id="A0A8H7V3Y5"/>
<gene>
    <name evidence="3" type="ORF">INT47_013109</name>
</gene>
<dbReference type="InterPro" id="IPR035940">
    <property type="entry name" value="CAP_sf"/>
</dbReference>
<dbReference type="OrthoDB" id="337038at2759"/>
<feature type="domain" description="SCP" evidence="2">
    <location>
        <begin position="28"/>
        <end position="155"/>
    </location>
</feature>
<dbReference type="EMBL" id="JAEPRD010000060">
    <property type="protein sequence ID" value="KAG2202493.1"/>
    <property type="molecule type" value="Genomic_DNA"/>
</dbReference>
<dbReference type="Pfam" id="PF00188">
    <property type="entry name" value="CAP"/>
    <property type="match status" value="1"/>
</dbReference>
<evidence type="ECO:0000313" key="4">
    <source>
        <dbReference type="Proteomes" id="UP000603453"/>
    </source>
</evidence>
<comment type="caution">
    <text evidence="3">The sequence shown here is derived from an EMBL/GenBank/DDBJ whole genome shotgun (WGS) entry which is preliminary data.</text>
</comment>
<dbReference type="Gene3D" id="3.40.33.10">
    <property type="entry name" value="CAP"/>
    <property type="match status" value="1"/>
</dbReference>
<feature type="chain" id="PRO_5034231435" description="SCP domain-containing protein" evidence="1">
    <location>
        <begin position="24"/>
        <end position="164"/>
    </location>
</feature>
<evidence type="ECO:0000259" key="2">
    <source>
        <dbReference type="SMART" id="SM00198"/>
    </source>
</evidence>
<reference evidence="3" key="1">
    <citation type="submission" date="2020-12" db="EMBL/GenBank/DDBJ databases">
        <title>Metabolic potential, ecology and presence of endohyphal bacteria is reflected in genomic diversity of Mucoromycotina.</title>
        <authorList>
            <person name="Muszewska A."/>
            <person name="Okrasinska A."/>
            <person name="Steczkiewicz K."/>
            <person name="Drgas O."/>
            <person name="Orlowska M."/>
            <person name="Perlinska-Lenart U."/>
            <person name="Aleksandrzak-Piekarczyk T."/>
            <person name="Szatraj K."/>
            <person name="Zielenkiewicz U."/>
            <person name="Pilsyk S."/>
            <person name="Malc E."/>
            <person name="Mieczkowski P."/>
            <person name="Kruszewska J.S."/>
            <person name="Biernat P."/>
            <person name="Pawlowska J."/>
        </authorList>
    </citation>
    <scope>NUCLEOTIDE SEQUENCE</scope>
    <source>
        <strain evidence="3">WA0000017839</strain>
    </source>
</reference>
<sequence>MIFSSHLFKLGLIIVTVSQLVTGAPSDSLRTQALNTHNKYRARHHVPGVKWNQNLANHATRVSQTCNFKHVVLPNTGQNISRGYPSMEAAIDDWYNEVRNYNYNTGSNKPGSSTGHFTQVVWKGTTQIGCGATYCNNYRQTFYVCNYNPSGNYNGQNRANVIHP</sequence>
<dbReference type="InterPro" id="IPR014044">
    <property type="entry name" value="CAP_dom"/>
</dbReference>
<dbReference type="Proteomes" id="UP000603453">
    <property type="component" value="Unassembled WGS sequence"/>
</dbReference>
<dbReference type="SMART" id="SM00198">
    <property type="entry name" value="SCP"/>
    <property type="match status" value="1"/>
</dbReference>
<keyword evidence="1" id="KW-0732">Signal</keyword>